<dbReference type="InterPro" id="IPR011060">
    <property type="entry name" value="RibuloseP-bd_barrel"/>
</dbReference>
<dbReference type="NCBIfam" id="TIGR01163">
    <property type="entry name" value="rpe"/>
    <property type="match status" value="1"/>
</dbReference>
<dbReference type="HAMAP" id="MF_02227">
    <property type="entry name" value="RPE"/>
    <property type="match status" value="1"/>
</dbReference>
<dbReference type="AlphaFoldDB" id="Q2W7J2"/>
<evidence type="ECO:0000256" key="2">
    <source>
        <dbReference type="ARBA" id="ARBA00001936"/>
    </source>
</evidence>
<feature type="binding site" evidence="10 14">
    <location>
        <position position="25"/>
    </location>
    <ligand>
        <name>substrate</name>
    </ligand>
</feature>
<dbReference type="FunFam" id="3.20.20.70:FF:000004">
    <property type="entry name" value="Ribulose-phosphate 3-epimerase"/>
    <property type="match status" value="1"/>
</dbReference>
<dbReference type="GO" id="GO:0005737">
    <property type="term" value="C:cytoplasm"/>
    <property type="evidence" value="ECO:0007669"/>
    <property type="project" value="UniProtKB-ARBA"/>
</dbReference>
<evidence type="ECO:0000256" key="9">
    <source>
        <dbReference type="ARBA" id="ARBA00023235"/>
    </source>
</evidence>
<keyword evidence="10 11" id="KW-0119">Carbohydrate metabolism</keyword>
<evidence type="ECO:0000256" key="5">
    <source>
        <dbReference type="ARBA" id="ARBA00001954"/>
    </source>
</evidence>
<dbReference type="Proteomes" id="UP000007058">
    <property type="component" value="Chromosome"/>
</dbReference>
<evidence type="ECO:0000313" key="15">
    <source>
        <dbReference type="EMBL" id="BAE50183.1"/>
    </source>
</evidence>
<keyword evidence="16" id="KW-1185">Reference proteome</keyword>
<dbReference type="EC" id="5.1.3.1" evidence="7 10"/>
<feature type="active site" description="Proton acceptor" evidence="10 12">
    <location>
        <position position="52"/>
    </location>
</feature>
<comment type="similarity">
    <text evidence="6 10 11">Belongs to the ribulose-phosphate 3-epimerase family.</text>
</comment>
<evidence type="ECO:0000256" key="1">
    <source>
        <dbReference type="ARBA" id="ARBA00001782"/>
    </source>
</evidence>
<dbReference type="HOGENOM" id="CLU_054856_1_0_5"/>
<keyword evidence="13" id="KW-0464">Manganese</keyword>
<feature type="binding site" evidence="10 13">
    <location>
        <position position="190"/>
    </location>
    <ligand>
        <name>a divalent metal cation</name>
        <dbReference type="ChEBI" id="CHEBI:60240"/>
    </ligand>
</feature>
<evidence type="ECO:0000256" key="4">
    <source>
        <dbReference type="ARBA" id="ARBA00001947"/>
    </source>
</evidence>
<protein>
    <recommendedName>
        <fullName evidence="7 10">Ribulose-phosphate 3-epimerase</fullName>
        <ecNumber evidence="7 10">5.1.3.1</ecNumber>
    </recommendedName>
</protein>
<dbReference type="NCBIfam" id="NF004076">
    <property type="entry name" value="PRK05581.1-4"/>
    <property type="match status" value="1"/>
</dbReference>
<reference evidence="15 16" key="1">
    <citation type="journal article" date="2005" name="DNA Res.">
        <title>Complete genome sequence of the facultative anaerobic magnetotactic bacterium Magnetospirillum sp. strain AMB-1.</title>
        <authorList>
            <person name="Matsunaga T."/>
            <person name="Okamura Y."/>
            <person name="Fukuda Y."/>
            <person name="Wahyudi A.T."/>
            <person name="Murase Y."/>
            <person name="Takeyama H."/>
        </authorList>
    </citation>
    <scope>NUCLEOTIDE SEQUENCE [LARGE SCALE GENOMIC DNA]</scope>
    <source>
        <strain evidence="16">ATCC 700264 / AMB-1</strain>
    </source>
</reference>
<feature type="binding site" evidence="10 13">
    <location>
        <position position="83"/>
    </location>
    <ligand>
        <name>a divalent metal cation</name>
        <dbReference type="ChEBI" id="CHEBI:60240"/>
    </ligand>
</feature>
<dbReference type="KEGG" id="mag:amb1379"/>
<feature type="binding site" evidence="10 14">
    <location>
        <begin position="212"/>
        <end position="213"/>
    </location>
    <ligand>
        <name>substrate</name>
    </ligand>
</feature>
<dbReference type="PIRSF" id="PIRSF001461">
    <property type="entry name" value="RPE"/>
    <property type="match status" value="1"/>
</dbReference>
<dbReference type="EMBL" id="AP007255">
    <property type="protein sequence ID" value="BAE50183.1"/>
    <property type="molecule type" value="Genomic_DNA"/>
</dbReference>
<dbReference type="PROSITE" id="PS01085">
    <property type="entry name" value="RIBUL_P_3_EPIMER_1"/>
    <property type="match status" value="1"/>
</dbReference>
<feature type="binding site" evidence="10 13">
    <location>
        <position position="52"/>
    </location>
    <ligand>
        <name>a divalent metal cation</name>
        <dbReference type="ChEBI" id="CHEBI:60240"/>
    </ligand>
</feature>
<gene>
    <name evidence="10" type="primary">rpe</name>
    <name evidence="15" type="ordered locus">amb1379</name>
</gene>
<keyword evidence="13" id="KW-0862">Zinc</keyword>
<comment type="function">
    <text evidence="10">Catalyzes the reversible epimerization of D-ribulose 5-phosphate to D-xylulose 5-phosphate.</text>
</comment>
<proteinExistence type="inferred from homology"/>
<dbReference type="GO" id="GO:0004750">
    <property type="term" value="F:D-ribulose-phosphate 3-epimerase activity"/>
    <property type="evidence" value="ECO:0007669"/>
    <property type="project" value="UniProtKB-UniRule"/>
</dbReference>
<evidence type="ECO:0000256" key="3">
    <source>
        <dbReference type="ARBA" id="ARBA00001941"/>
    </source>
</evidence>
<evidence type="ECO:0000256" key="11">
    <source>
        <dbReference type="PIRNR" id="PIRNR001461"/>
    </source>
</evidence>
<evidence type="ECO:0000256" key="10">
    <source>
        <dbReference type="HAMAP-Rule" id="MF_02227"/>
    </source>
</evidence>
<sequence length="230" mass="24616">MAGSRPAMTISKTGPKPMTVKIAPSILSADFARLGEEVKAIDEAGCDWVHIDVMDGHFVPNLTFGPAIIKAIRPYTTKVFDVHLMIDPAQPYIEDYAKAGADIIVVHAEADKHLDRSLQLIRSLGKKAGVSLNPSTPESVIQYVMDKLDLVLVMSVNPGFGGQSFIEAQLDKIARIKAMIGTRPIDLEVDGGVTADNAHRVVAAGANVLVAGSAVFKTKDYAANIAALRR</sequence>
<comment type="cofactor">
    <cofactor evidence="3">
        <name>Co(2+)</name>
        <dbReference type="ChEBI" id="CHEBI:48828"/>
    </cofactor>
</comment>
<dbReference type="InterPro" id="IPR026019">
    <property type="entry name" value="Ribul_P_3_epim"/>
</dbReference>
<dbReference type="GO" id="GO:0046872">
    <property type="term" value="F:metal ion binding"/>
    <property type="evidence" value="ECO:0007669"/>
    <property type="project" value="UniProtKB-UniRule"/>
</dbReference>
<feature type="active site" description="Proton donor" evidence="10 12">
    <location>
        <position position="190"/>
    </location>
</feature>
<evidence type="ECO:0000256" key="7">
    <source>
        <dbReference type="ARBA" id="ARBA00013188"/>
    </source>
</evidence>
<comment type="catalytic activity">
    <reaction evidence="1 10 11">
        <text>D-ribulose 5-phosphate = D-xylulose 5-phosphate</text>
        <dbReference type="Rhea" id="RHEA:13677"/>
        <dbReference type="ChEBI" id="CHEBI:57737"/>
        <dbReference type="ChEBI" id="CHEBI:58121"/>
        <dbReference type="EC" id="5.1.3.1"/>
    </reaction>
</comment>
<evidence type="ECO:0000256" key="8">
    <source>
        <dbReference type="ARBA" id="ARBA00022723"/>
    </source>
</evidence>
<evidence type="ECO:0000256" key="6">
    <source>
        <dbReference type="ARBA" id="ARBA00009541"/>
    </source>
</evidence>
<dbReference type="STRING" id="342108.amb1379"/>
<evidence type="ECO:0000313" key="16">
    <source>
        <dbReference type="Proteomes" id="UP000007058"/>
    </source>
</evidence>
<keyword evidence="8 10" id="KW-0479">Metal-binding</keyword>
<accession>Q2W7J2</accession>
<keyword evidence="13" id="KW-0170">Cobalt</keyword>
<dbReference type="GO" id="GO:0006098">
    <property type="term" value="P:pentose-phosphate shunt"/>
    <property type="evidence" value="ECO:0007669"/>
    <property type="project" value="UniProtKB-UniRule"/>
</dbReference>
<feature type="binding site" evidence="10 13">
    <location>
        <position position="50"/>
    </location>
    <ligand>
        <name>a divalent metal cation</name>
        <dbReference type="ChEBI" id="CHEBI:60240"/>
    </ligand>
</feature>
<dbReference type="InterPro" id="IPR000056">
    <property type="entry name" value="Ribul_P_3_epim-like"/>
</dbReference>
<keyword evidence="9 10" id="KW-0413">Isomerase</keyword>
<dbReference type="Pfam" id="PF00834">
    <property type="entry name" value="Ribul_P_3_epim"/>
    <property type="match status" value="1"/>
</dbReference>
<feature type="binding site" evidence="10 14">
    <location>
        <position position="83"/>
    </location>
    <ligand>
        <name>substrate</name>
    </ligand>
</feature>
<dbReference type="InterPro" id="IPR013785">
    <property type="entry name" value="Aldolase_TIM"/>
</dbReference>
<feature type="binding site" evidence="10">
    <location>
        <begin position="190"/>
        <end position="192"/>
    </location>
    <ligand>
        <name>substrate</name>
    </ligand>
</feature>
<feature type="binding site" evidence="10 14">
    <location>
        <begin position="159"/>
        <end position="162"/>
    </location>
    <ligand>
        <name>substrate</name>
    </ligand>
</feature>
<evidence type="ECO:0000256" key="13">
    <source>
        <dbReference type="PIRSR" id="PIRSR001461-2"/>
    </source>
</evidence>
<organism evidence="15 16">
    <name type="scientific">Paramagnetospirillum magneticum (strain ATCC 700264 / AMB-1)</name>
    <name type="common">Magnetospirillum magneticum</name>
    <dbReference type="NCBI Taxonomy" id="342108"/>
    <lineage>
        <taxon>Bacteria</taxon>
        <taxon>Pseudomonadati</taxon>
        <taxon>Pseudomonadota</taxon>
        <taxon>Alphaproteobacteria</taxon>
        <taxon>Rhodospirillales</taxon>
        <taxon>Magnetospirillaceae</taxon>
        <taxon>Paramagnetospirillum</taxon>
    </lineage>
</organism>
<dbReference type="SUPFAM" id="SSF51366">
    <property type="entry name" value="Ribulose-phoshate binding barrel"/>
    <property type="match status" value="1"/>
</dbReference>
<comment type="cofactor">
    <cofactor evidence="5">
        <name>Fe(2+)</name>
        <dbReference type="ChEBI" id="CHEBI:29033"/>
    </cofactor>
</comment>
<dbReference type="PANTHER" id="PTHR11749">
    <property type="entry name" value="RIBULOSE-5-PHOSPHATE-3-EPIMERASE"/>
    <property type="match status" value="1"/>
</dbReference>
<dbReference type="CDD" id="cd00429">
    <property type="entry name" value="RPE"/>
    <property type="match status" value="1"/>
</dbReference>
<dbReference type="Gene3D" id="3.20.20.70">
    <property type="entry name" value="Aldolase class I"/>
    <property type="match status" value="1"/>
</dbReference>
<evidence type="ECO:0000256" key="14">
    <source>
        <dbReference type="PIRSR" id="PIRSR001461-3"/>
    </source>
</evidence>
<comment type="cofactor">
    <cofactor evidence="10 13">
        <name>a divalent metal cation</name>
        <dbReference type="ChEBI" id="CHEBI:60240"/>
    </cofactor>
    <text evidence="10 13">Binds 1 divalent metal cation per subunit.</text>
</comment>
<name>Q2W7J2_PARM1</name>
<dbReference type="GO" id="GO:0019323">
    <property type="term" value="P:pentose catabolic process"/>
    <property type="evidence" value="ECO:0007669"/>
    <property type="project" value="UniProtKB-UniRule"/>
</dbReference>
<feature type="binding site" evidence="14">
    <location>
        <position position="192"/>
    </location>
    <ligand>
        <name>substrate</name>
    </ligand>
</feature>
<dbReference type="PROSITE" id="PS01086">
    <property type="entry name" value="RIBUL_P_3_EPIMER_2"/>
    <property type="match status" value="1"/>
</dbReference>
<comment type="cofactor">
    <cofactor evidence="2">
        <name>Mn(2+)</name>
        <dbReference type="ChEBI" id="CHEBI:29035"/>
    </cofactor>
</comment>
<evidence type="ECO:0000256" key="12">
    <source>
        <dbReference type="PIRSR" id="PIRSR001461-1"/>
    </source>
</evidence>
<comment type="pathway">
    <text evidence="10">Carbohydrate degradation.</text>
</comment>
<comment type="cofactor">
    <cofactor evidence="4">
        <name>Zn(2+)</name>
        <dbReference type="ChEBI" id="CHEBI:29105"/>
    </cofactor>
</comment>